<dbReference type="GO" id="GO:0005975">
    <property type="term" value="P:carbohydrate metabolic process"/>
    <property type="evidence" value="ECO:0007669"/>
    <property type="project" value="InterPro"/>
</dbReference>
<sequence>MMIWKAWSKEIFEEAAEQLKLILLMLVSDLNSCSMDAQFQPGAQEAYTLEEIERNFLPVKVTVEERPDIELLLSPGYYPSTLLLSPEGRILCVVQPQEKDLYEVLFQARRQYINEGTKAGVPVGMPAYPVQEAFSWGMNEIQTVIGALMRSCEQELQRIATPLSEQKTIGFEGKMLLFVTQAALILRDEHLTSLAGQYMEHMAAVLWDPHNNGFFASIQGETPLPIKKLSHQLEAMEALVSFAQQDETSSRRAIEALLQAIEGNFSKDEGLYSTYSSTTTMYTADNMHLLRCLLLARDKELLPAGLEANISLFAARLEQTVADDGSVAVLPFASARAPVPLLSTQVACARAFFACYRYNKETRFLQKGLRALGYAISHLMLSLGGVLMAKDQSDRLPLLRPLDANMEFVLACLEAAELTEASMYRECARNVLAMFRQNYSGFGNQKYTYGTGLLALVVAENLLEAGES</sequence>
<dbReference type="HOGENOM" id="CLU_583587_0_0_0"/>
<dbReference type="eggNOG" id="COG1331">
    <property type="taxonomic scope" value="Bacteria"/>
</dbReference>
<dbReference type="InParanoid" id="E6W6J2"/>
<protein>
    <submittedName>
        <fullName evidence="1">Uncharacterized protein</fullName>
    </submittedName>
</protein>
<organism evidence="1 2">
    <name type="scientific">Desulfurispirillum indicum (strain ATCC BAA-1389 / DSM 22839 / S5)</name>
    <dbReference type="NCBI Taxonomy" id="653733"/>
    <lineage>
        <taxon>Bacteria</taxon>
        <taxon>Pseudomonadati</taxon>
        <taxon>Chrysiogenota</taxon>
        <taxon>Chrysiogenia</taxon>
        <taxon>Chrysiogenales</taxon>
        <taxon>Chrysiogenaceae</taxon>
        <taxon>Desulfurispirillum</taxon>
    </lineage>
</organism>
<dbReference type="RefSeq" id="WP_013507196.1">
    <property type="nucleotide sequence ID" value="NC_014836.1"/>
</dbReference>
<dbReference type="Gene3D" id="3.40.30.10">
    <property type="entry name" value="Glutaredoxin"/>
    <property type="match status" value="1"/>
</dbReference>
<dbReference type="InterPro" id="IPR008928">
    <property type="entry name" value="6-hairpin_glycosidase_sf"/>
</dbReference>
<evidence type="ECO:0000313" key="1">
    <source>
        <dbReference type="EMBL" id="ADU67327.1"/>
    </source>
</evidence>
<dbReference type="KEGG" id="din:Selin_2616"/>
<evidence type="ECO:0000313" key="2">
    <source>
        <dbReference type="Proteomes" id="UP000002572"/>
    </source>
</evidence>
<dbReference type="STRING" id="653733.Selin_2616"/>
<dbReference type="Proteomes" id="UP000002572">
    <property type="component" value="Chromosome"/>
</dbReference>
<dbReference type="OrthoDB" id="9762614at2"/>
<accession>E6W6J2</accession>
<name>E6W6J2_DESIS</name>
<dbReference type="AlphaFoldDB" id="E6W6J2"/>
<reference evidence="1 2" key="1">
    <citation type="submission" date="2010-12" db="EMBL/GenBank/DDBJ databases">
        <title>Complete sequence of Desulfurispirillum indicum S5.</title>
        <authorList>
            <consortium name="US DOE Joint Genome Institute"/>
            <person name="Lucas S."/>
            <person name="Copeland A."/>
            <person name="Lapidus A."/>
            <person name="Cheng J.-F."/>
            <person name="Goodwin L."/>
            <person name="Pitluck S."/>
            <person name="Chertkov O."/>
            <person name="Held B."/>
            <person name="Detter J.C."/>
            <person name="Han C."/>
            <person name="Tapia R."/>
            <person name="Land M."/>
            <person name="Hauser L."/>
            <person name="Kyrpides N."/>
            <person name="Ivanova N."/>
            <person name="Mikhailova N."/>
            <person name="Haggblom M."/>
            <person name="Rauschenbach I."/>
            <person name="Bini E."/>
            <person name="Woyke T."/>
        </authorList>
    </citation>
    <scope>NUCLEOTIDE SEQUENCE [LARGE SCALE GENOMIC DNA]</scope>
    <source>
        <strain evidence="2">ATCC BAA-1389 / DSM 22839 / S5</strain>
    </source>
</reference>
<keyword evidence="2" id="KW-1185">Reference proteome</keyword>
<dbReference type="EMBL" id="CP002432">
    <property type="protein sequence ID" value="ADU67327.1"/>
    <property type="molecule type" value="Genomic_DNA"/>
</dbReference>
<proteinExistence type="predicted"/>
<dbReference type="SUPFAM" id="SSF48208">
    <property type="entry name" value="Six-hairpin glycosidases"/>
    <property type="match status" value="2"/>
</dbReference>
<gene>
    <name evidence="1" type="ordered locus">Selin_2616</name>
</gene>